<proteinExistence type="predicted"/>
<evidence type="ECO:0000313" key="2">
    <source>
        <dbReference type="EMBL" id="GJD97924.1"/>
    </source>
</evidence>
<gene>
    <name evidence="2" type="ORF">OCOJLMKI_5163</name>
</gene>
<accession>A0ABQ4S601</accession>
<evidence type="ECO:0000256" key="1">
    <source>
        <dbReference type="SAM" id="MobiDB-lite"/>
    </source>
</evidence>
<feature type="compositionally biased region" description="Acidic residues" evidence="1">
    <location>
        <begin position="30"/>
        <end position="42"/>
    </location>
</feature>
<name>A0ABQ4S601_9HYPH</name>
<protein>
    <submittedName>
        <fullName evidence="2">Uncharacterized protein</fullName>
    </submittedName>
</protein>
<sequence>MQVNLYPAGSQESSEWREGYTFDKAGMNVDQEDVTDSAEEDR</sequence>
<feature type="region of interest" description="Disordered" evidence="1">
    <location>
        <begin position="1"/>
        <end position="42"/>
    </location>
</feature>
<dbReference type="Proteomes" id="UP001055125">
    <property type="component" value="Unassembled WGS sequence"/>
</dbReference>
<reference evidence="2" key="1">
    <citation type="journal article" date="2021" name="Front. Microbiol.">
        <title>Comprehensive Comparative Genomics and Phenotyping of Methylobacterium Species.</title>
        <authorList>
            <person name="Alessa O."/>
            <person name="Ogura Y."/>
            <person name="Fujitani Y."/>
            <person name="Takami H."/>
            <person name="Hayashi T."/>
            <person name="Sahin N."/>
            <person name="Tani A."/>
        </authorList>
    </citation>
    <scope>NUCLEOTIDE SEQUENCE</scope>
    <source>
        <strain evidence="2">DSM 19015</strain>
    </source>
</reference>
<reference evidence="2" key="2">
    <citation type="submission" date="2021-08" db="EMBL/GenBank/DDBJ databases">
        <authorList>
            <person name="Tani A."/>
            <person name="Ola A."/>
            <person name="Ogura Y."/>
            <person name="Katsura K."/>
            <person name="Hayashi T."/>
        </authorList>
    </citation>
    <scope>NUCLEOTIDE SEQUENCE</scope>
    <source>
        <strain evidence="2">DSM 19015</strain>
    </source>
</reference>
<keyword evidence="3" id="KW-1185">Reference proteome</keyword>
<dbReference type="EMBL" id="BPQP01000129">
    <property type="protein sequence ID" value="GJD97924.1"/>
    <property type="molecule type" value="Genomic_DNA"/>
</dbReference>
<evidence type="ECO:0000313" key="3">
    <source>
        <dbReference type="Proteomes" id="UP001055125"/>
    </source>
</evidence>
<organism evidence="2 3">
    <name type="scientific">Methylobacterium iners</name>
    <dbReference type="NCBI Taxonomy" id="418707"/>
    <lineage>
        <taxon>Bacteria</taxon>
        <taxon>Pseudomonadati</taxon>
        <taxon>Pseudomonadota</taxon>
        <taxon>Alphaproteobacteria</taxon>
        <taxon>Hyphomicrobiales</taxon>
        <taxon>Methylobacteriaceae</taxon>
        <taxon>Methylobacterium</taxon>
    </lineage>
</organism>
<comment type="caution">
    <text evidence="2">The sequence shown here is derived from an EMBL/GenBank/DDBJ whole genome shotgun (WGS) entry which is preliminary data.</text>
</comment>